<proteinExistence type="predicted"/>
<name>A0A1Z4CGD6_9POXV</name>
<reference evidence="1 2" key="1">
    <citation type="journal article" date="2017" name="Sci. Rep.">
        <title>Recovery of the first full-length genome sequence of a parapoxvirus directly from a clinical sample.</title>
        <authorList>
            <person name="Gunther T."/>
            <person name="Haas L."/>
            <person name="Alawi M."/>
            <person name="Wohlsein P."/>
            <person name="Marks J."/>
            <person name="Grundhoff A."/>
            <person name="Becher P."/>
            <person name="Fischer N."/>
        </authorList>
    </citation>
    <scope>NUCLEOTIDE SEQUENCE [LARGE SCALE GENOMIC DNA]</scope>
    <source>
        <strain evidence="1">AFK76s1</strain>
    </source>
</reference>
<dbReference type="OrthoDB" id="22105at10239"/>
<dbReference type="EMBL" id="KY382358">
    <property type="protein sequence ID" value="ASF89972.1"/>
    <property type="molecule type" value="Genomic_DNA"/>
</dbReference>
<sequence>MEKSGAPPPWFAKYAVSLDPPRRCTNCSLHLTRFVNEDRDNARMLVMAQPARAKILGEFLVFCRNRELDTKVLDRELLRVLQ</sequence>
<dbReference type="Pfam" id="PF05288">
    <property type="entry name" value="Pox_A3L"/>
    <property type="match status" value="1"/>
</dbReference>
<evidence type="ECO:0000313" key="1">
    <source>
        <dbReference type="EMBL" id="ASF89972.1"/>
    </source>
</evidence>
<organism evidence="1 2">
    <name type="scientific">Seal parapoxvirus</name>
    <dbReference type="NCBI Taxonomy" id="187984"/>
    <lineage>
        <taxon>Viruses</taxon>
        <taxon>Varidnaviria</taxon>
        <taxon>Bamfordvirae</taxon>
        <taxon>Nucleocytoviricota</taxon>
        <taxon>Pokkesviricetes</taxon>
        <taxon>Chitovirales</taxon>
        <taxon>Poxviridae</taxon>
        <taxon>Chordopoxvirinae</taxon>
        <taxon>Parapoxvirus</taxon>
        <taxon>Parapoxvirus sealpox</taxon>
        <taxon>Grey sealpox virus</taxon>
    </lineage>
</organism>
<evidence type="ECO:0000313" key="2">
    <source>
        <dbReference type="Proteomes" id="UP000202998"/>
    </source>
</evidence>
<accession>A0A1Z4CGD6</accession>
<gene>
    <name evidence="1" type="ORF">SePPVgORF070</name>
</gene>
<dbReference type="InterPro" id="IPR007952">
    <property type="entry name" value="Poxvirus_A2.5L"/>
</dbReference>
<keyword evidence="2" id="KW-1185">Reference proteome</keyword>
<protein>
    <submittedName>
        <fullName evidence="1">Thioredoxin-like protein</fullName>
    </submittedName>
</protein>
<dbReference type="Proteomes" id="UP000202998">
    <property type="component" value="Segment"/>
</dbReference>